<name>A0ACC6TNB7_9CREN</name>
<evidence type="ECO:0000313" key="2">
    <source>
        <dbReference type="Proteomes" id="UP000053480"/>
    </source>
</evidence>
<dbReference type="EMBL" id="JZWS03000004">
    <property type="protein sequence ID" value="MEW9491371.1"/>
    <property type="molecule type" value="Genomic_DNA"/>
</dbReference>
<sequence>MDDIKNYMKRFGDDVDPLGKEVLSFLERLKGTPQTPNALLGEIERWRVIIHFKSCAKIRYVVAKDKTIS</sequence>
<comment type="caution">
    <text evidence="1">The sequence shown here is derived from an EMBL/GenBank/DDBJ whole genome shotgun (WGS) entry which is preliminary data.</text>
</comment>
<gene>
    <name evidence="1" type="ORF">TQ35_0004100</name>
</gene>
<evidence type="ECO:0000313" key="1">
    <source>
        <dbReference type="EMBL" id="MEW9491371.1"/>
    </source>
</evidence>
<proteinExistence type="predicted"/>
<organism evidence="1 2">
    <name type="scientific">Candidatus Aramenus sulfurataquae</name>
    <dbReference type="NCBI Taxonomy" id="1326980"/>
    <lineage>
        <taxon>Archaea</taxon>
        <taxon>Thermoproteota</taxon>
        <taxon>Thermoprotei</taxon>
        <taxon>Sulfolobales</taxon>
        <taxon>Sulfolobaceae</taxon>
        <taxon>Candidatus Aramenus</taxon>
    </lineage>
</organism>
<dbReference type="Proteomes" id="UP000053480">
    <property type="component" value="Unassembled WGS sequence"/>
</dbReference>
<protein>
    <submittedName>
        <fullName evidence="1">Uncharacterized protein</fullName>
    </submittedName>
</protein>
<accession>A0ACC6TNB7</accession>
<reference evidence="1" key="1">
    <citation type="submission" date="2024-07" db="EMBL/GenBank/DDBJ databases">
        <title>Metagenome and Metagenome-Assembled Genomes of Archaea from a hot spring from the geothermal field of Los Azufres, Mexico.</title>
        <authorList>
            <person name="Marin-Paredes R."/>
            <person name="Martinez-Romero E."/>
            <person name="Servin-Garciduenas L.E."/>
        </authorList>
    </citation>
    <scope>NUCLEOTIDE SEQUENCE</scope>
    <source>
        <strain evidence="1">AZ1-454</strain>
    </source>
</reference>